<dbReference type="EMBL" id="CP013386">
    <property type="protein sequence ID" value="AOJ03189.1"/>
    <property type="molecule type" value="Genomic_DNA"/>
</dbReference>
<protein>
    <submittedName>
        <fullName evidence="2">Uncharacterized protein</fullName>
    </submittedName>
</protein>
<dbReference type="AlphaFoldDB" id="A0A1B4FHM1"/>
<keyword evidence="3" id="KW-1185">Reference proteome</keyword>
<dbReference type="Proteomes" id="UP000062519">
    <property type="component" value="Chromosome 1"/>
</dbReference>
<accession>A0A1B4FHM1</accession>
<evidence type="ECO:0000256" key="1">
    <source>
        <dbReference type="SAM" id="MobiDB-lite"/>
    </source>
</evidence>
<sequence>MSIPKIPISNASERPEDSQAAAERLSVRAPSGVAPSITPADVPAEFTNPHAAVADMRKEARAKAQQMVLEAKLALLESLHALHTGVKTDVVSTGAVPAPNKRGTR</sequence>
<dbReference type="KEGG" id="buu:WS70_16235"/>
<proteinExistence type="predicted"/>
<feature type="region of interest" description="Disordered" evidence="1">
    <location>
        <begin position="1"/>
        <end position="43"/>
    </location>
</feature>
<evidence type="ECO:0000313" key="2">
    <source>
        <dbReference type="EMBL" id="AOJ03189.1"/>
    </source>
</evidence>
<reference evidence="2 3" key="1">
    <citation type="submission" date="2015-12" db="EMBL/GenBank/DDBJ databases">
        <title>Diversity of Burkholderia near neighbor genomes.</title>
        <authorList>
            <person name="Sahl J."/>
            <person name="Wagner D."/>
            <person name="Keim P."/>
        </authorList>
    </citation>
    <scope>NUCLEOTIDE SEQUENCE [LARGE SCALE GENOMIC DNA]</scope>
    <source>
        <strain evidence="2 3">BDU6</strain>
    </source>
</reference>
<gene>
    <name evidence="2" type="ORF">WS70_16235</name>
</gene>
<name>A0A1B4FHM1_9BURK</name>
<dbReference type="RefSeq" id="WP_059469337.1">
    <property type="nucleotide sequence ID" value="NZ_CP013386.1"/>
</dbReference>
<evidence type="ECO:0000313" key="3">
    <source>
        <dbReference type="Proteomes" id="UP000062519"/>
    </source>
</evidence>
<organism evidence="2 3">
    <name type="scientific">Burkholderia mayonis</name>
    <dbReference type="NCBI Taxonomy" id="1385591"/>
    <lineage>
        <taxon>Bacteria</taxon>
        <taxon>Pseudomonadati</taxon>
        <taxon>Pseudomonadota</taxon>
        <taxon>Betaproteobacteria</taxon>
        <taxon>Burkholderiales</taxon>
        <taxon>Burkholderiaceae</taxon>
        <taxon>Burkholderia</taxon>
        <taxon>pseudomallei group</taxon>
    </lineage>
</organism>